<evidence type="ECO:0008006" key="3">
    <source>
        <dbReference type="Google" id="ProtNLM"/>
    </source>
</evidence>
<protein>
    <recommendedName>
        <fullName evidence="3">TIGR03086 family protein</fullName>
    </recommendedName>
</protein>
<dbReference type="Proteomes" id="UP000606991">
    <property type="component" value="Unassembled WGS sequence"/>
</dbReference>
<proteinExistence type="predicted"/>
<accession>A0A934JWM4</accession>
<organism evidence="1 2">
    <name type="scientific">Candidatus Aeolococcus gillhamiae</name>
    <dbReference type="NCBI Taxonomy" id="3127015"/>
    <lineage>
        <taxon>Bacteria</taxon>
        <taxon>Bacillati</taxon>
        <taxon>Candidatus Dormiibacterota</taxon>
        <taxon>Candidatus Dormibacteria</taxon>
        <taxon>Candidatus Aeolococcales</taxon>
        <taxon>Candidatus Aeolococcaceae</taxon>
        <taxon>Candidatus Aeolococcus</taxon>
    </lineage>
</organism>
<reference evidence="1 2" key="1">
    <citation type="submission" date="2020-10" db="EMBL/GenBank/DDBJ databases">
        <title>Ca. Dormibacterota MAGs.</title>
        <authorList>
            <person name="Montgomery K."/>
        </authorList>
    </citation>
    <scope>NUCLEOTIDE SEQUENCE [LARGE SCALE GENOMIC DNA]</scope>
    <source>
        <strain evidence="1">SC8812_S17_18</strain>
    </source>
</reference>
<dbReference type="RefSeq" id="WP_337310931.1">
    <property type="nucleotide sequence ID" value="NZ_JAEKNS010000074.1"/>
</dbReference>
<gene>
    <name evidence="1" type="ORF">JF886_06995</name>
</gene>
<dbReference type="EMBL" id="JAEKNS010000074">
    <property type="protein sequence ID" value="MBJ7594599.1"/>
    <property type="molecule type" value="Genomic_DNA"/>
</dbReference>
<name>A0A934JWM4_9BACT</name>
<comment type="caution">
    <text evidence="1">The sequence shown here is derived from an EMBL/GenBank/DDBJ whole genome shotgun (WGS) entry which is preliminary data.</text>
</comment>
<evidence type="ECO:0000313" key="2">
    <source>
        <dbReference type="Proteomes" id="UP000606991"/>
    </source>
</evidence>
<dbReference type="AlphaFoldDB" id="A0A934JWM4"/>
<evidence type="ECO:0000313" key="1">
    <source>
        <dbReference type="EMBL" id="MBJ7594599.1"/>
    </source>
</evidence>
<sequence length="193" mass="21588">MKERDVFILAEQALADVIDQIRPEQWDQRKPEWFHSGGQGDASLREIVNYHAYDSAWVPDVLAGRTAAEVGDAYEHLKTDADVDYRRYSDAAVTAAQGLDDSGRIVHLSYGDFAAGEYFRHTTSFRGFRAFDIARWIGVSTELPPNLVQGMWDELSPDMEAWRAIGVYRAAVAVPDDAPLQDRLIGLSGRDPS</sequence>